<sequence>MTHLANKYLQHHVLGRISILSHTFGCRYLPLMTLHILGL</sequence>
<reference evidence="1" key="1">
    <citation type="journal article" date="2021" name="Proc. Natl. Acad. Sci. U.S.A.">
        <title>A Catalog of Tens of Thousands of Viruses from Human Metagenomes Reveals Hidden Associations with Chronic Diseases.</title>
        <authorList>
            <person name="Tisza M.J."/>
            <person name="Buck C.B."/>
        </authorList>
    </citation>
    <scope>NUCLEOTIDE SEQUENCE</scope>
    <source>
        <strain evidence="1">CtsNK10</strain>
    </source>
</reference>
<dbReference type="EMBL" id="BK015191">
    <property type="protein sequence ID" value="DAD95279.1"/>
    <property type="molecule type" value="Genomic_DNA"/>
</dbReference>
<evidence type="ECO:0000313" key="1">
    <source>
        <dbReference type="EMBL" id="DAD95279.1"/>
    </source>
</evidence>
<protein>
    <submittedName>
        <fullName evidence="1">Uncharacterized protein</fullName>
    </submittedName>
</protein>
<organism evidence="1">
    <name type="scientific">Podoviridae sp. ctsNK10</name>
    <dbReference type="NCBI Taxonomy" id="2826582"/>
    <lineage>
        <taxon>Viruses</taxon>
        <taxon>Duplodnaviria</taxon>
        <taxon>Heunggongvirae</taxon>
        <taxon>Uroviricota</taxon>
        <taxon>Caudoviricetes</taxon>
    </lineage>
</organism>
<proteinExistence type="predicted"/>
<name>A0A8S5NLQ7_9CAUD</name>
<accession>A0A8S5NLQ7</accession>